<dbReference type="Gene3D" id="2.60.120.200">
    <property type="match status" value="1"/>
</dbReference>
<dbReference type="PANTHER" id="PTHR10963:SF55">
    <property type="entry name" value="GLYCOSIDE HYDROLASE FAMILY 16 PROTEIN"/>
    <property type="match status" value="1"/>
</dbReference>
<comment type="caution">
    <text evidence="7">The sequence shown here is derived from an EMBL/GenBank/DDBJ whole genome shotgun (WGS) entry which is preliminary data.</text>
</comment>
<dbReference type="RefSeq" id="WP_117878740.1">
    <property type="nucleotide sequence ID" value="NZ_JAQDAP010000001.1"/>
</dbReference>
<dbReference type="CDD" id="cd02178">
    <property type="entry name" value="GH16_beta_agarase"/>
    <property type="match status" value="1"/>
</dbReference>
<feature type="chain" id="PRO_5019146858" evidence="5">
    <location>
        <begin position="19"/>
        <end position="302"/>
    </location>
</feature>
<name>A0A412JP42_BACUN</name>
<evidence type="ECO:0000256" key="4">
    <source>
        <dbReference type="ARBA" id="ARBA00023295"/>
    </source>
</evidence>
<evidence type="ECO:0000313" key="8">
    <source>
        <dbReference type="Proteomes" id="UP000285283"/>
    </source>
</evidence>
<dbReference type="InterPro" id="IPR050546">
    <property type="entry name" value="Glycosyl_Hydrlase_16"/>
</dbReference>
<dbReference type="Pfam" id="PF00722">
    <property type="entry name" value="Glyco_hydro_16"/>
    <property type="match status" value="1"/>
</dbReference>
<evidence type="ECO:0000256" key="3">
    <source>
        <dbReference type="ARBA" id="ARBA00022801"/>
    </source>
</evidence>
<gene>
    <name evidence="7" type="ORF">DWX87_12045</name>
</gene>
<protein>
    <submittedName>
        <fullName evidence="7">Glycoside hydrolase</fullName>
    </submittedName>
</protein>
<organism evidence="7 8">
    <name type="scientific">Bacteroides uniformis</name>
    <dbReference type="NCBI Taxonomy" id="820"/>
    <lineage>
        <taxon>Bacteria</taxon>
        <taxon>Pseudomonadati</taxon>
        <taxon>Bacteroidota</taxon>
        <taxon>Bacteroidia</taxon>
        <taxon>Bacteroidales</taxon>
        <taxon>Bacteroidaceae</taxon>
        <taxon>Bacteroides</taxon>
    </lineage>
</organism>
<dbReference type="Proteomes" id="UP000285283">
    <property type="component" value="Unassembled WGS sequence"/>
</dbReference>
<dbReference type="PROSITE" id="PS51762">
    <property type="entry name" value="GH16_2"/>
    <property type="match status" value="1"/>
</dbReference>
<evidence type="ECO:0000259" key="6">
    <source>
        <dbReference type="PROSITE" id="PS51762"/>
    </source>
</evidence>
<dbReference type="AlphaFoldDB" id="A0A412JP42"/>
<keyword evidence="2 5" id="KW-0732">Signal</keyword>
<evidence type="ECO:0000256" key="5">
    <source>
        <dbReference type="SAM" id="SignalP"/>
    </source>
</evidence>
<evidence type="ECO:0000313" key="7">
    <source>
        <dbReference type="EMBL" id="RGS54208.1"/>
    </source>
</evidence>
<proteinExistence type="inferred from homology"/>
<feature type="domain" description="GH16" evidence="6">
    <location>
        <begin position="46"/>
        <end position="302"/>
    </location>
</feature>
<evidence type="ECO:0000256" key="1">
    <source>
        <dbReference type="ARBA" id="ARBA00006865"/>
    </source>
</evidence>
<evidence type="ECO:0000256" key="2">
    <source>
        <dbReference type="ARBA" id="ARBA00022729"/>
    </source>
</evidence>
<dbReference type="InterPro" id="IPR016287">
    <property type="entry name" value="Beta_agarase"/>
</dbReference>
<accession>A0A412JP42</accession>
<keyword evidence="4" id="KW-0326">Glycosidase</keyword>
<dbReference type="InterPro" id="IPR013320">
    <property type="entry name" value="ConA-like_dom_sf"/>
</dbReference>
<dbReference type="PANTHER" id="PTHR10963">
    <property type="entry name" value="GLYCOSYL HYDROLASE-RELATED"/>
    <property type="match status" value="1"/>
</dbReference>
<reference evidence="7 8" key="1">
    <citation type="submission" date="2018-08" db="EMBL/GenBank/DDBJ databases">
        <title>A genome reference for cultivated species of the human gut microbiota.</title>
        <authorList>
            <person name="Zou Y."/>
            <person name="Xue W."/>
            <person name="Luo G."/>
        </authorList>
    </citation>
    <scope>NUCLEOTIDE SEQUENCE [LARGE SCALE GENOMIC DNA]</scope>
    <source>
        <strain evidence="7 8">AF21-53</strain>
    </source>
</reference>
<dbReference type="GO" id="GO:0005975">
    <property type="term" value="P:carbohydrate metabolic process"/>
    <property type="evidence" value="ECO:0007669"/>
    <property type="project" value="InterPro"/>
</dbReference>
<dbReference type="InterPro" id="IPR000757">
    <property type="entry name" value="Beta-glucanase-like"/>
</dbReference>
<dbReference type="SUPFAM" id="SSF49899">
    <property type="entry name" value="Concanavalin A-like lectins/glucanases"/>
    <property type="match status" value="1"/>
</dbReference>
<comment type="similarity">
    <text evidence="1">Belongs to the glycosyl hydrolase 16 family.</text>
</comment>
<feature type="signal peptide" evidence="5">
    <location>
        <begin position="1"/>
        <end position="18"/>
    </location>
</feature>
<keyword evidence="3 7" id="KW-0378">Hydrolase</keyword>
<dbReference type="GO" id="GO:0033916">
    <property type="term" value="F:beta-agarase activity"/>
    <property type="evidence" value="ECO:0007669"/>
    <property type="project" value="InterPro"/>
</dbReference>
<sequence length="302" mass="35637">MKNYLIYLLAAVSCTTVADLKAQVSTKTGNETTKLTIPKKFYKDSIDFSNAPKRLNNKYPLSDQKNEGGWVLNKKASDEFKGKKLNEERWFPNNPKWKGRQPTFFAKENTTFENGCCVMRTYKPEAGTLPEGYTHTAGFLVSKELFLYGYFEARLRPNDSPWVFGFWMSNNERDWWTEIDICENCPGNPVNRHDLNSNVHVFKAPADKGDIKKHIDFPSKYYIPFELQKDFHVWGLDWSKEYIRLYIDGILYREIENKYWHQPLRINLNNESNKWFGALPDDNNMDSEYLIDYVRVWNKKEK</sequence>
<dbReference type="EMBL" id="QRVP01000010">
    <property type="protein sequence ID" value="RGS54208.1"/>
    <property type="molecule type" value="Genomic_DNA"/>
</dbReference>